<organism evidence="2 3">
    <name type="scientific">Halorubrum sodomense</name>
    <dbReference type="NCBI Taxonomy" id="35743"/>
    <lineage>
        <taxon>Archaea</taxon>
        <taxon>Methanobacteriati</taxon>
        <taxon>Methanobacteriota</taxon>
        <taxon>Stenosarchaea group</taxon>
        <taxon>Halobacteria</taxon>
        <taxon>Halobacteriales</taxon>
        <taxon>Haloferacaceae</taxon>
        <taxon>Halorubrum</taxon>
    </lineage>
</organism>
<dbReference type="AlphaFoldDB" id="A0A1I6FMG1"/>
<proteinExistence type="predicted"/>
<evidence type="ECO:0000256" key="1">
    <source>
        <dbReference type="SAM" id="MobiDB-lite"/>
    </source>
</evidence>
<dbReference type="Proteomes" id="UP000198932">
    <property type="component" value="Unassembled WGS sequence"/>
</dbReference>
<dbReference type="STRING" id="35743.SAMN04487937_0967"/>
<feature type="compositionally biased region" description="Polar residues" evidence="1">
    <location>
        <begin position="50"/>
        <end position="65"/>
    </location>
</feature>
<reference evidence="3" key="1">
    <citation type="submission" date="2016-10" db="EMBL/GenBank/DDBJ databases">
        <authorList>
            <person name="Varghese N."/>
            <person name="Submissions S."/>
        </authorList>
    </citation>
    <scope>NUCLEOTIDE SEQUENCE [LARGE SCALE GENOMIC DNA]</scope>
    <source>
        <strain evidence="3">RD 26</strain>
    </source>
</reference>
<sequence length="311" mass="32250">MRTALTSPTEGSRPVRASRRPRAAAAALLVLLAGCGGVVPGGSPAGDSAPQLQSPAGPSNATPNESLADAEFPAGFSRSGVDLTVARERSVAFLRTGPVSGTALERFRAGAYADYRYEADSNRTRFRLDVHNGYVDITRNDVYVDGGVRYVRSARNRRASFDAENGSVAETRHRAADSMWAVASRILTVGDFRAVDAGGEGDERRIRYVATGVAVPNATDVRGSLTVDGDGVVREARLLYVRAGERKRFEYAVSTGAGDVAPPPWLPAARADASPPASAESPAAAGATAPALAAGSPARRADGAAAGGGRR</sequence>
<dbReference type="EMBL" id="FOYN01000001">
    <property type="protein sequence ID" value="SFR31129.1"/>
    <property type="molecule type" value="Genomic_DNA"/>
</dbReference>
<gene>
    <name evidence="2" type="ORF">SAMN04487937_0967</name>
</gene>
<keyword evidence="3" id="KW-1185">Reference proteome</keyword>
<feature type="compositionally biased region" description="Low complexity" evidence="1">
    <location>
        <begin position="267"/>
        <end position="298"/>
    </location>
</feature>
<evidence type="ECO:0000313" key="3">
    <source>
        <dbReference type="Proteomes" id="UP000198932"/>
    </source>
</evidence>
<accession>A0A1I6FMG1</accession>
<evidence type="ECO:0000313" key="2">
    <source>
        <dbReference type="EMBL" id="SFR31129.1"/>
    </source>
</evidence>
<dbReference type="PROSITE" id="PS51257">
    <property type="entry name" value="PROKAR_LIPOPROTEIN"/>
    <property type="match status" value="1"/>
</dbReference>
<name>A0A1I6FMG1_HALSD</name>
<feature type="region of interest" description="Disordered" evidence="1">
    <location>
        <begin position="260"/>
        <end position="311"/>
    </location>
</feature>
<feature type="region of interest" description="Disordered" evidence="1">
    <location>
        <begin position="42"/>
        <end position="67"/>
    </location>
</feature>
<dbReference type="OrthoDB" id="325525at2157"/>
<protein>
    <submittedName>
        <fullName evidence="2">Uncharacterized protein</fullName>
    </submittedName>
</protein>
<dbReference type="RefSeq" id="WP_174548988.1">
    <property type="nucleotide sequence ID" value="NZ_FOYN01000001.1"/>
</dbReference>